<dbReference type="EMBL" id="CP034673">
    <property type="protein sequence ID" value="AZS27236.1"/>
    <property type="molecule type" value="Genomic_DNA"/>
</dbReference>
<protein>
    <submittedName>
        <fullName evidence="1">Toxin-antitoxin system subunit antitoxin</fullName>
    </submittedName>
</protein>
<proteinExistence type="predicted"/>
<evidence type="ECO:0000313" key="1">
    <source>
        <dbReference type="EMBL" id="AZS27236.1"/>
    </source>
</evidence>
<dbReference type="Proteomes" id="UP000256923">
    <property type="component" value="Chromosome 2"/>
</dbReference>
<gene>
    <name evidence="1" type="ORF">DYL72_20370</name>
</gene>
<sequence>MLEGIARSERALADGKVVSYKDAKERMSH</sequence>
<name>A0A289GHL6_VIBAN</name>
<organism evidence="1 2">
    <name type="scientific">Vibrio anguillarum</name>
    <name type="common">Listonella anguillarum</name>
    <dbReference type="NCBI Taxonomy" id="55601"/>
    <lineage>
        <taxon>Bacteria</taxon>
        <taxon>Pseudomonadati</taxon>
        <taxon>Pseudomonadota</taxon>
        <taxon>Gammaproteobacteria</taxon>
        <taxon>Vibrionales</taxon>
        <taxon>Vibrionaceae</taxon>
        <taxon>Vibrio</taxon>
    </lineage>
</organism>
<evidence type="ECO:0000313" key="2">
    <source>
        <dbReference type="Proteomes" id="UP000256923"/>
    </source>
</evidence>
<accession>A0A289GHL6</accession>
<reference evidence="1 2" key="1">
    <citation type="submission" date="2018-12" db="EMBL/GenBank/DDBJ databases">
        <title>Characterization and Draft Genome of Vibrio anguillarum J360 Marine Pathogen Isolated from an Outbreak in Lumpfish (Cyclopterus lumpus).</title>
        <authorList>
            <person name="Vasquez J.I."/>
            <person name="Cao T."/>
            <person name="Chakraborty S."/>
            <person name="Gnanagobal H."/>
            <person name="Wescot J."/>
            <person name="Boyce D."/>
            <person name="Santander J."/>
        </authorList>
    </citation>
    <scope>NUCLEOTIDE SEQUENCE [LARGE SCALE GENOMIC DNA]</scope>
    <source>
        <strain evidence="1 2">J360</strain>
    </source>
</reference>
<dbReference type="AlphaFoldDB" id="A0A289GHL6"/>